<protein>
    <recommendedName>
        <fullName evidence="7">Fatty acid hydroxylase domain-containing protein</fullName>
    </recommendedName>
</protein>
<evidence type="ECO:0000256" key="3">
    <source>
        <dbReference type="ARBA" id="ARBA00022692"/>
    </source>
</evidence>
<name>A0ABP0UEA4_9BRYO</name>
<feature type="transmembrane region" description="Helical" evidence="6">
    <location>
        <begin position="12"/>
        <end position="32"/>
    </location>
</feature>
<organism evidence="8 9">
    <name type="scientific">Sphagnum troendelagicum</name>
    <dbReference type="NCBI Taxonomy" id="128251"/>
    <lineage>
        <taxon>Eukaryota</taxon>
        <taxon>Viridiplantae</taxon>
        <taxon>Streptophyta</taxon>
        <taxon>Embryophyta</taxon>
        <taxon>Bryophyta</taxon>
        <taxon>Sphagnophytina</taxon>
        <taxon>Sphagnopsida</taxon>
        <taxon>Sphagnales</taxon>
        <taxon>Sphagnaceae</taxon>
        <taxon>Sphagnum</taxon>
    </lineage>
</organism>
<accession>A0ABP0UEA4</accession>
<evidence type="ECO:0000256" key="1">
    <source>
        <dbReference type="ARBA" id="ARBA00004370"/>
    </source>
</evidence>
<keyword evidence="3 6" id="KW-0812">Transmembrane</keyword>
<evidence type="ECO:0000256" key="5">
    <source>
        <dbReference type="ARBA" id="ARBA00023136"/>
    </source>
</evidence>
<feature type="transmembrane region" description="Helical" evidence="6">
    <location>
        <begin position="91"/>
        <end position="112"/>
    </location>
</feature>
<dbReference type="Pfam" id="PF04116">
    <property type="entry name" value="FA_hydroxylase"/>
    <property type="match status" value="1"/>
</dbReference>
<dbReference type="InterPro" id="IPR050307">
    <property type="entry name" value="Sterol_Desaturase_Related"/>
</dbReference>
<dbReference type="EMBL" id="OZ019895">
    <property type="protein sequence ID" value="CAK9219745.1"/>
    <property type="molecule type" value="Genomic_DNA"/>
</dbReference>
<reference evidence="8" key="1">
    <citation type="submission" date="2024-02" db="EMBL/GenBank/DDBJ databases">
        <authorList>
            <consortium name="ELIXIR-Norway"/>
            <consortium name="Elixir Norway"/>
        </authorList>
    </citation>
    <scope>NUCLEOTIDE SEQUENCE</scope>
</reference>
<evidence type="ECO:0000256" key="4">
    <source>
        <dbReference type="ARBA" id="ARBA00022989"/>
    </source>
</evidence>
<keyword evidence="9" id="KW-1185">Reference proteome</keyword>
<comment type="similarity">
    <text evidence="2">Belongs to the sterol desaturase family.</text>
</comment>
<keyword evidence="4 6" id="KW-1133">Transmembrane helix</keyword>
<evidence type="ECO:0000259" key="7">
    <source>
        <dbReference type="Pfam" id="PF04116"/>
    </source>
</evidence>
<keyword evidence="5 6" id="KW-0472">Membrane</keyword>
<evidence type="ECO:0000256" key="6">
    <source>
        <dbReference type="SAM" id="Phobius"/>
    </source>
</evidence>
<feature type="domain" description="Fatty acid hydroxylase" evidence="7">
    <location>
        <begin position="98"/>
        <end position="234"/>
    </location>
</feature>
<proteinExistence type="inferred from homology"/>
<evidence type="ECO:0000256" key="2">
    <source>
        <dbReference type="ARBA" id="ARBA00009324"/>
    </source>
</evidence>
<feature type="transmembrane region" description="Helical" evidence="6">
    <location>
        <begin position="57"/>
        <end position="79"/>
    </location>
</feature>
<gene>
    <name evidence="8" type="ORF">CSSPTR1EN2_LOCUS14814</name>
</gene>
<dbReference type="PANTHER" id="PTHR11863">
    <property type="entry name" value="STEROL DESATURASE"/>
    <property type="match status" value="1"/>
</dbReference>
<comment type="subcellular location">
    <subcellularLocation>
        <location evidence="1">Membrane</location>
    </subcellularLocation>
</comment>
<dbReference type="Proteomes" id="UP001497512">
    <property type="component" value="Chromosome 3"/>
</dbReference>
<sequence>MAWWDGYISDDVMGTIAPLVVYWLYAGLYHMLPPLDRFRLHSVQEEEQRNLVTLPQVVKGVLLQQAVQAVVAFLLFASTGGGAGPMKQPSLVVQAAQVMVAMLVMDTWQYFIHRLMHINKFLYKHIHSQHHRLVVPYAFGALYNHPLEGLLLDTIGGAISFLIAGMTPRTAIFFFSFATVKTVDDHCGLWLPGNPFHLIFHNNTAYHDIHHQLHGTKYNFSQPFFLMWDKLLGTHMPYVLQKRADGGLEARPLKPYVESEAKPIKAE</sequence>
<evidence type="ECO:0000313" key="8">
    <source>
        <dbReference type="EMBL" id="CAK9219745.1"/>
    </source>
</evidence>
<evidence type="ECO:0000313" key="9">
    <source>
        <dbReference type="Proteomes" id="UP001497512"/>
    </source>
</evidence>
<dbReference type="InterPro" id="IPR006694">
    <property type="entry name" value="Fatty_acid_hydroxylase"/>
</dbReference>